<comment type="caution">
    <text evidence="2">The sequence shown here is derived from an EMBL/GenBank/DDBJ whole genome shotgun (WGS) entry which is preliminary data.</text>
</comment>
<feature type="transmembrane region" description="Helical" evidence="1">
    <location>
        <begin position="166"/>
        <end position="189"/>
    </location>
</feature>
<reference evidence="2 3" key="1">
    <citation type="submission" date="2018-06" db="EMBL/GenBank/DDBJ databases">
        <title>Comparative genomics reveals the genomic features of Rhizophagus irregularis, R. cerebriforme, R. diaphanum and Gigaspora rosea, and their symbiotic lifestyle signature.</title>
        <authorList>
            <person name="Morin E."/>
            <person name="San Clemente H."/>
            <person name="Chen E.C.H."/>
            <person name="De La Providencia I."/>
            <person name="Hainaut M."/>
            <person name="Kuo A."/>
            <person name="Kohler A."/>
            <person name="Murat C."/>
            <person name="Tang N."/>
            <person name="Roy S."/>
            <person name="Loubradou J."/>
            <person name="Henrissat B."/>
            <person name="Grigoriev I.V."/>
            <person name="Corradi N."/>
            <person name="Roux C."/>
            <person name="Martin F.M."/>
        </authorList>
    </citation>
    <scope>NUCLEOTIDE SEQUENCE [LARGE SCALE GENOMIC DNA]</scope>
    <source>
        <strain evidence="2 3">DAOM 194757</strain>
    </source>
</reference>
<protein>
    <recommendedName>
        <fullName evidence="4">Amino acid transporter transmembrane domain-containing protein</fullName>
    </recommendedName>
</protein>
<evidence type="ECO:0008006" key="4">
    <source>
        <dbReference type="Google" id="ProtNLM"/>
    </source>
</evidence>
<feature type="transmembrane region" description="Helical" evidence="1">
    <location>
        <begin position="280"/>
        <end position="307"/>
    </location>
</feature>
<dbReference type="Proteomes" id="UP000266673">
    <property type="component" value="Unassembled WGS sequence"/>
</dbReference>
<evidence type="ECO:0000256" key="1">
    <source>
        <dbReference type="SAM" id="Phobius"/>
    </source>
</evidence>
<name>A0A397V767_9GLOM</name>
<keyword evidence="1" id="KW-0812">Transmembrane</keyword>
<dbReference type="PANTHER" id="PTHR16189">
    <property type="entry name" value="TRANSMEMBRANE PROTEIN 104-RELATED"/>
    <property type="match status" value="1"/>
</dbReference>
<keyword evidence="1" id="KW-1133">Transmembrane helix</keyword>
<evidence type="ECO:0000313" key="3">
    <source>
        <dbReference type="Proteomes" id="UP000266673"/>
    </source>
</evidence>
<dbReference type="PANTHER" id="PTHR16189:SF3">
    <property type="entry name" value="AMINO ACID TRANSPORTER TRANSMEMBRANE DOMAIN-CONTAINING PROTEIN"/>
    <property type="match status" value="1"/>
</dbReference>
<feature type="transmembrane region" description="Helical" evidence="1">
    <location>
        <begin position="20"/>
        <end position="43"/>
    </location>
</feature>
<organism evidence="2 3">
    <name type="scientific">Gigaspora rosea</name>
    <dbReference type="NCBI Taxonomy" id="44941"/>
    <lineage>
        <taxon>Eukaryota</taxon>
        <taxon>Fungi</taxon>
        <taxon>Fungi incertae sedis</taxon>
        <taxon>Mucoromycota</taxon>
        <taxon>Glomeromycotina</taxon>
        <taxon>Glomeromycetes</taxon>
        <taxon>Diversisporales</taxon>
        <taxon>Gigasporaceae</taxon>
        <taxon>Gigaspora</taxon>
    </lineage>
</organism>
<accession>A0A397V767</accession>
<dbReference type="OrthoDB" id="294541at2759"/>
<evidence type="ECO:0000313" key="2">
    <source>
        <dbReference type="EMBL" id="RIB15126.1"/>
    </source>
</evidence>
<dbReference type="STRING" id="44941.A0A397V767"/>
<keyword evidence="3" id="KW-1185">Reference proteome</keyword>
<dbReference type="AlphaFoldDB" id="A0A397V767"/>
<keyword evidence="1" id="KW-0472">Membrane</keyword>
<feature type="transmembrane region" description="Helical" evidence="1">
    <location>
        <begin position="319"/>
        <end position="338"/>
    </location>
</feature>
<gene>
    <name evidence="2" type="ORF">C2G38_2320488</name>
</gene>
<dbReference type="EMBL" id="QKWP01000770">
    <property type="protein sequence ID" value="RIB15126.1"/>
    <property type="molecule type" value="Genomic_DNA"/>
</dbReference>
<feature type="transmembrane region" description="Helical" evidence="1">
    <location>
        <begin position="76"/>
        <end position="98"/>
    </location>
</feature>
<feature type="transmembrane region" description="Helical" evidence="1">
    <location>
        <begin position="350"/>
        <end position="369"/>
    </location>
</feature>
<sequence>MRTNAGSLSSPVPLLFQSAGWFIPLLAFIVAILLSGAATLLLCESLSSQCGNDKFQKKIEFVRFSSMLMTKKYQRWIVQFVIYMTFESLIISSIVISAQTMDSLIISLFGKTCGIGIYPTSGFYCVTTQSSIGSPFGSAYVLMTIGYFIALVMVIPLGILELVDNIVVQIVSFVTLILIIISWIITFIIHGLSIDLVPFIGNDQSQVIGTVLYNYAFITTVPTWIHETGRNVPIRKVVWISIFISTIMYVSLGVLGGMAYPMDSKSNILAVIDHSNQRTVISLITTYLFPIAALVTSIPVFTIIVRLNLMNNNNFSKSMMIHAIFLSSFVPWIVILPFQTGVWLNALMNWSSLTFSTISNFILPFYFYYLSYKQNCIKDDKSVCNNSFLQ</sequence>
<feature type="transmembrane region" description="Helical" evidence="1">
    <location>
        <begin position="237"/>
        <end position="260"/>
    </location>
</feature>
<proteinExistence type="predicted"/>
<feature type="transmembrane region" description="Helical" evidence="1">
    <location>
        <begin position="139"/>
        <end position="160"/>
    </location>
</feature>